<evidence type="ECO:0000313" key="2">
    <source>
        <dbReference type="EMBL" id="GAC17058.1"/>
    </source>
</evidence>
<evidence type="ECO:0000259" key="1">
    <source>
        <dbReference type="Pfam" id="PF10675"/>
    </source>
</evidence>
<proteinExistence type="predicted"/>
<feature type="domain" description="DUF2489" evidence="1">
    <location>
        <begin position="13"/>
        <end position="139"/>
    </location>
</feature>
<reference evidence="2 3" key="1">
    <citation type="journal article" date="2017" name="Antonie Van Leeuwenhoek">
        <title>Rhizobium rhizosphaerae sp. nov., a novel species isolated from rice rhizosphere.</title>
        <authorList>
            <person name="Zhao J.J."/>
            <person name="Zhang J."/>
            <person name="Zhang R.J."/>
            <person name="Zhang C.W."/>
            <person name="Yin H.Q."/>
            <person name="Zhang X.X."/>
        </authorList>
    </citation>
    <scope>NUCLEOTIDE SEQUENCE [LARGE SCALE GENOMIC DNA]</scope>
    <source>
        <strain evidence="2 3">BSs20135</strain>
    </source>
</reference>
<comment type="caution">
    <text evidence="2">The sequence shown here is derived from an EMBL/GenBank/DDBJ whole genome shotgun (WGS) entry which is preliminary data.</text>
</comment>
<dbReference type="eggNOG" id="ENOG50332QM">
    <property type="taxonomic scope" value="Bacteria"/>
</dbReference>
<sequence length="146" mass="16747">MNLLLLFVALFIIASLGFYAGSLLCRLKAQQQVRNQKTQQRIAKISQSIQTIAKALEQQQCNLSEGCIRLFHLLKALPIKDKPDFSQQFTGLYSLYEHVKDLPTHEARKAQNKRDTKLQDIRREELEAEFASQILNDVAVLKTFTI</sequence>
<protein>
    <recommendedName>
        <fullName evidence="1">DUF2489 domain-containing protein</fullName>
    </recommendedName>
</protein>
<dbReference type="AlphaFoldDB" id="K6YKB9"/>
<dbReference type="RefSeq" id="WP_007615493.1">
    <property type="nucleotide sequence ID" value="NZ_BAEO01000002.1"/>
</dbReference>
<dbReference type="EMBL" id="BAEO01000002">
    <property type="protein sequence ID" value="GAC17058.1"/>
    <property type="molecule type" value="Genomic_DNA"/>
</dbReference>
<accession>K6YKB9</accession>
<evidence type="ECO:0000313" key="3">
    <source>
        <dbReference type="Proteomes" id="UP000006327"/>
    </source>
</evidence>
<dbReference type="Pfam" id="PF10675">
    <property type="entry name" value="DUF2489"/>
    <property type="match status" value="1"/>
</dbReference>
<dbReference type="OrthoDB" id="5293867at2"/>
<keyword evidence="3" id="KW-1185">Reference proteome</keyword>
<gene>
    <name evidence="2" type="ORF">GARC_0076</name>
</gene>
<organism evidence="2 3">
    <name type="scientific">Paraglaciecola arctica BSs20135</name>
    <dbReference type="NCBI Taxonomy" id="493475"/>
    <lineage>
        <taxon>Bacteria</taxon>
        <taxon>Pseudomonadati</taxon>
        <taxon>Pseudomonadota</taxon>
        <taxon>Gammaproteobacteria</taxon>
        <taxon>Alteromonadales</taxon>
        <taxon>Alteromonadaceae</taxon>
        <taxon>Paraglaciecola</taxon>
    </lineage>
</organism>
<name>K6YKB9_9ALTE</name>
<dbReference type="Proteomes" id="UP000006327">
    <property type="component" value="Unassembled WGS sequence"/>
</dbReference>
<dbReference type="STRING" id="493475.GARC_0076"/>
<dbReference type="InterPro" id="IPR019617">
    <property type="entry name" value="DUF2489"/>
</dbReference>